<feature type="compositionally biased region" description="Basic and acidic residues" evidence="2">
    <location>
        <begin position="772"/>
        <end position="790"/>
    </location>
</feature>
<dbReference type="EMBL" id="JBHFFA010000001">
    <property type="protein sequence ID" value="KAL2650442.1"/>
    <property type="molecule type" value="Genomic_DNA"/>
</dbReference>
<evidence type="ECO:0008006" key="7">
    <source>
        <dbReference type="Google" id="ProtNLM"/>
    </source>
</evidence>
<evidence type="ECO:0000259" key="4">
    <source>
        <dbReference type="PROSITE" id="PS50128"/>
    </source>
</evidence>
<dbReference type="Pfam" id="PF23030">
    <property type="entry name" value="SCAF11-like_C"/>
    <property type="match status" value="1"/>
</dbReference>
<feature type="zinc finger region" description="C3H1-type" evidence="1">
    <location>
        <begin position="634"/>
        <end position="661"/>
    </location>
</feature>
<feature type="compositionally biased region" description="Low complexity" evidence="2">
    <location>
        <begin position="750"/>
        <end position="759"/>
    </location>
</feature>
<feature type="region of interest" description="Disordered" evidence="2">
    <location>
        <begin position="1"/>
        <end position="119"/>
    </location>
</feature>
<dbReference type="InterPro" id="IPR052650">
    <property type="entry name" value="Zinc_finger_CCCH"/>
</dbReference>
<feature type="compositionally biased region" description="Basic and acidic residues" evidence="2">
    <location>
        <begin position="685"/>
        <end position="735"/>
    </location>
</feature>
<feature type="compositionally biased region" description="Polar residues" evidence="2">
    <location>
        <begin position="933"/>
        <end position="942"/>
    </location>
</feature>
<feature type="compositionally biased region" description="Low complexity" evidence="2">
    <location>
        <begin position="1025"/>
        <end position="1039"/>
    </location>
</feature>
<evidence type="ECO:0000256" key="1">
    <source>
        <dbReference type="PROSITE-ProRule" id="PRU00723"/>
    </source>
</evidence>
<gene>
    <name evidence="5" type="ORF">R1flu_018570</name>
</gene>
<proteinExistence type="predicted"/>
<evidence type="ECO:0000313" key="6">
    <source>
        <dbReference type="Proteomes" id="UP001605036"/>
    </source>
</evidence>
<keyword evidence="1" id="KW-0479">Metal-binding</keyword>
<evidence type="ECO:0000313" key="5">
    <source>
        <dbReference type="EMBL" id="KAL2650442.1"/>
    </source>
</evidence>
<feature type="compositionally biased region" description="Basic and acidic residues" evidence="2">
    <location>
        <begin position="354"/>
        <end position="401"/>
    </location>
</feature>
<dbReference type="Gene3D" id="1.10.10.790">
    <property type="entry name" value="Surp module"/>
    <property type="match status" value="1"/>
</dbReference>
<dbReference type="SMART" id="SM00648">
    <property type="entry name" value="SWAP"/>
    <property type="match status" value="1"/>
</dbReference>
<keyword evidence="6" id="KW-1185">Reference proteome</keyword>
<dbReference type="Pfam" id="PF01805">
    <property type="entry name" value="Surp"/>
    <property type="match status" value="1"/>
</dbReference>
<feature type="compositionally biased region" description="Polar residues" evidence="2">
    <location>
        <begin position="853"/>
        <end position="920"/>
    </location>
</feature>
<dbReference type="InterPro" id="IPR000571">
    <property type="entry name" value="Znf_CCCH"/>
</dbReference>
<protein>
    <recommendedName>
        <fullName evidence="7">C3H1-type domain-containing protein</fullName>
    </recommendedName>
</protein>
<comment type="caution">
    <text evidence="5">The sequence shown here is derived from an EMBL/GenBank/DDBJ whole genome shotgun (WGS) entry which is preliminary data.</text>
</comment>
<feature type="compositionally biased region" description="Basic and acidic residues" evidence="2">
    <location>
        <begin position="506"/>
        <end position="522"/>
    </location>
</feature>
<dbReference type="PANTHER" id="PTHR36886">
    <property type="entry name" value="PROTEIN FRIGIDA-ESSENTIAL 1"/>
    <property type="match status" value="1"/>
</dbReference>
<feature type="compositionally biased region" description="Polar residues" evidence="2">
    <location>
        <begin position="338"/>
        <end position="353"/>
    </location>
</feature>
<dbReference type="SUPFAM" id="SSF109905">
    <property type="entry name" value="Surp module (SWAP domain)"/>
    <property type="match status" value="1"/>
</dbReference>
<feature type="region of interest" description="Disordered" evidence="2">
    <location>
        <begin position="962"/>
        <end position="986"/>
    </location>
</feature>
<keyword evidence="1" id="KW-0863">Zinc-finger</keyword>
<feature type="domain" description="SURP motif" evidence="4">
    <location>
        <begin position="125"/>
        <end position="173"/>
    </location>
</feature>
<dbReference type="InterPro" id="IPR057031">
    <property type="entry name" value="SFR19-like_C"/>
</dbReference>
<feature type="compositionally biased region" description="Low complexity" evidence="2">
    <location>
        <begin position="315"/>
        <end position="329"/>
    </location>
</feature>
<feature type="region of interest" description="Disordered" evidence="2">
    <location>
        <begin position="1067"/>
        <end position="1126"/>
    </location>
</feature>
<keyword evidence="1" id="KW-0862">Zinc</keyword>
<feature type="compositionally biased region" description="Basic and acidic residues" evidence="2">
    <location>
        <begin position="413"/>
        <end position="433"/>
    </location>
</feature>
<accession>A0ABD1ZGE7</accession>
<feature type="compositionally biased region" description="Pro residues" evidence="2">
    <location>
        <begin position="78"/>
        <end position="95"/>
    </location>
</feature>
<feature type="compositionally biased region" description="Pro residues" evidence="2">
    <location>
        <begin position="108"/>
        <end position="117"/>
    </location>
</feature>
<name>A0ABD1ZGE7_9MARC</name>
<dbReference type="InterPro" id="IPR035967">
    <property type="entry name" value="SWAP/Surp_sf"/>
</dbReference>
<organism evidence="5 6">
    <name type="scientific">Riccia fluitans</name>
    <dbReference type="NCBI Taxonomy" id="41844"/>
    <lineage>
        <taxon>Eukaryota</taxon>
        <taxon>Viridiplantae</taxon>
        <taxon>Streptophyta</taxon>
        <taxon>Embryophyta</taxon>
        <taxon>Marchantiophyta</taxon>
        <taxon>Marchantiopsida</taxon>
        <taxon>Marchantiidae</taxon>
        <taxon>Marchantiales</taxon>
        <taxon>Ricciaceae</taxon>
        <taxon>Riccia</taxon>
    </lineage>
</organism>
<dbReference type="InterPro" id="IPR038190">
    <property type="entry name" value="SRI_sf"/>
</dbReference>
<dbReference type="GO" id="GO:0008270">
    <property type="term" value="F:zinc ion binding"/>
    <property type="evidence" value="ECO:0007669"/>
    <property type="project" value="UniProtKB-KW"/>
</dbReference>
<feature type="compositionally biased region" description="Polar residues" evidence="2">
    <location>
        <begin position="262"/>
        <end position="272"/>
    </location>
</feature>
<feature type="compositionally biased region" description="Basic residues" evidence="2">
    <location>
        <begin position="576"/>
        <end position="594"/>
    </location>
</feature>
<feature type="compositionally biased region" description="Gly residues" evidence="2">
    <location>
        <begin position="40"/>
        <end position="49"/>
    </location>
</feature>
<feature type="region of interest" description="Disordered" evidence="2">
    <location>
        <begin position="1007"/>
        <end position="1039"/>
    </location>
</feature>
<evidence type="ECO:0000256" key="2">
    <source>
        <dbReference type="SAM" id="MobiDB-lite"/>
    </source>
</evidence>
<feature type="region of interest" description="Disordered" evidence="2">
    <location>
        <begin position="193"/>
        <end position="638"/>
    </location>
</feature>
<dbReference type="PROSITE" id="PS50128">
    <property type="entry name" value="SURP"/>
    <property type="match status" value="1"/>
</dbReference>
<dbReference type="SMART" id="SM00356">
    <property type="entry name" value="ZnF_C3H1"/>
    <property type="match status" value="1"/>
</dbReference>
<sequence>MFGQPLDHTNGGPPRYARYQVPRPPVGMTAGAPYQLPYAGGRGGGGGRGSYQPPPFPGPGSWGGYHPPNHGLSLPDTAYPPPPPGNPPREAPPSLPTSDGSFRSEPNCEPPPPPPAPKDAEVLKNLELLACFVVKNGPRFEDMARYKQADNPKFAFLFGGQRGTEAAIGHDYYEWKKVQLAWEERLKTVSTEQSGVSTETGVPDLRREGDVSATQLSHEVPGSPAGSDMEMEDDFAITPPMSEPAAEAVRVVSSPKRDRKSGFSSPVESPSRNSDRKVGATSPRVGRRSRFSSPPSDRKSVSGPVAAERSIQANSSYSASDAKGGSASSLRVGEERSQPSSGRWTSAQTASSHSQHDGPERDKGSHGPDTSKAEKEGAAPELYRRKDSRRRTGFDRPRMEDVSPPASPSNAGESKEKQREPAASVELERKDVPSRGLPDIPTRPSRWGRPEPGLTFQGDRDLVSDKGSGTRETSSLSKEHKRLESAYYGGEESLNRGRSQSPKVSGKPERADDDNSAKHTEIPKSGSAPGSLPVDEFGRLLRQGGSDSEEEGHSGEGRKRRRALSRSQSRSPGDSRRKRWSPSRSPRRRVRRSRSWSSSPRRQRSRSRTPQREGRWGGDGRGERSFPGERGGRKGGRVACFDFAKGRCQRGSSCRYLHEEANGLADDQGGRWSGGRGRGRPQGRSGRDSGEDADRHWGGKSGEQLKPRRSWHSDERVEDDAREKKLTDGLKKQDIESSITEGWEERKVDTAAAVSTSAAIPEQGSKTNSSLHLEKTSGSHETSAERKSSPEFEAVSPSLPPSQGNHLPQQTSSLPNSASSPQEHNYPASIALQYSSSLNGHRPQHVSFPPSPSCQLQQPTYSLSHSKPQQNVFPPSKQHGFSPNVSTSSLGFPTSRTQQPIFSPTPVSYSGNPSVDTQQRPPLASLPVLRPQPSYSTPQQQNFTPLTSAAMSMPVSVSAPLSTGPGGFMPRSHGTNTPAPVLQAPVGPNLTTPLSYAWMSPGLRPSVSYGLTPEQPLPQPSPTKPQAQSASSQVPPQLSIPQPVPYQFASSLPLTYGVSYSTQVTAPAPASSNDQYDPLSDSFEPGPPGAGDKKGAASYSHNLQPEDGSRQNPSEHWKTLSAGGTTPIMTNAGEVVLENVSPGLPGHTDTMRTNTVSLENVSPMQPMHMILENVSPTNVSSSFNVNTASMNYGATRPAMVMESVSPAQDRGPAVDGEKDLAVAPEDQKKKDKDNRILNLIRKAVAEHVKDLLKPTWKEGQMSKDAFKTIAKKAVDKVIGALEAKGSIPKSQEKLDLFMETSKPKIAKLVKGYVDKYVKA</sequence>
<feature type="region of interest" description="Disordered" evidence="2">
    <location>
        <begin position="662"/>
        <end position="942"/>
    </location>
</feature>
<feature type="domain" description="C3H1-type" evidence="3">
    <location>
        <begin position="634"/>
        <end position="661"/>
    </location>
</feature>
<dbReference type="InterPro" id="IPR054429">
    <property type="entry name" value="Znf-CCCH_Muscleblind-like"/>
</dbReference>
<dbReference type="Gene3D" id="1.10.1740.100">
    <property type="entry name" value="Set2, Rpb1 interacting domain"/>
    <property type="match status" value="1"/>
</dbReference>
<evidence type="ECO:0000259" key="3">
    <source>
        <dbReference type="PROSITE" id="PS50103"/>
    </source>
</evidence>
<feature type="compositionally biased region" description="Basic and acidic residues" evidence="2">
    <location>
        <begin position="610"/>
        <end position="632"/>
    </location>
</feature>
<dbReference type="PROSITE" id="PS50103">
    <property type="entry name" value="ZF_C3H1"/>
    <property type="match status" value="1"/>
</dbReference>
<dbReference type="Proteomes" id="UP001605036">
    <property type="component" value="Unassembled WGS sequence"/>
</dbReference>
<dbReference type="InterPro" id="IPR000061">
    <property type="entry name" value="Surp"/>
</dbReference>
<reference evidence="5 6" key="1">
    <citation type="submission" date="2024-09" db="EMBL/GenBank/DDBJ databases">
        <title>Chromosome-scale assembly of Riccia fluitans.</title>
        <authorList>
            <person name="Paukszto L."/>
            <person name="Sawicki J."/>
            <person name="Karawczyk K."/>
            <person name="Piernik-Szablinska J."/>
            <person name="Szczecinska M."/>
            <person name="Mazdziarz M."/>
        </authorList>
    </citation>
    <scope>NUCLEOTIDE SEQUENCE [LARGE SCALE GENOMIC DNA]</scope>
    <source>
        <strain evidence="5">Rf_01</strain>
        <tissue evidence="5">Aerial parts of the thallus</tissue>
    </source>
</reference>
<dbReference type="Pfam" id="PF22628">
    <property type="entry name" value="zf-CCCH_10"/>
    <property type="match status" value="1"/>
</dbReference>
<dbReference type="PANTHER" id="PTHR36886:SF3">
    <property type="entry name" value="PROTEIN FRIGIDA-ESSENTIAL 1"/>
    <property type="match status" value="1"/>
</dbReference>
<feature type="compositionally biased region" description="Polar residues" evidence="2">
    <location>
        <begin position="801"/>
        <end position="823"/>
    </location>
</feature>
<feature type="compositionally biased region" description="Basic and acidic residues" evidence="2">
    <location>
        <begin position="1107"/>
        <end position="1118"/>
    </location>
</feature>